<sequence>MKMILTSASFTHRGGVRAHNEDAFLEAPQSGLWLVADGMGGYDAGDVASQLICNTVARKLNDTADPLTAGELEQSLHYANRRIRQYGAEVLGGKTLGSTVAALLIEAGQYHLFWAGDSRCYRARSHKLIQLSRDHSQVADMVEQGILRADQADNHPLAHVITRALGVDPQIELDYRTGEVADGDLFLLCTDGVSKEFTSDQLGALASADSIDDASLAIMHSALVNKCNDNITCIIVNVKEGCYSPLSSAQIEDATIPICRR</sequence>
<dbReference type="SMART" id="SM00332">
    <property type="entry name" value="PP2Cc"/>
    <property type="match status" value="1"/>
</dbReference>
<dbReference type="InterPro" id="IPR036457">
    <property type="entry name" value="PPM-type-like_dom_sf"/>
</dbReference>
<dbReference type="Proteomes" id="UP000298049">
    <property type="component" value="Chromosome"/>
</dbReference>
<dbReference type="SMART" id="SM00331">
    <property type="entry name" value="PP2C_SIG"/>
    <property type="match status" value="1"/>
</dbReference>
<organism evidence="2 3">
    <name type="scientific">Hydrocarboniclastica marina</name>
    <dbReference type="NCBI Taxonomy" id="2259620"/>
    <lineage>
        <taxon>Bacteria</taxon>
        <taxon>Pseudomonadati</taxon>
        <taxon>Pseudomonadota</taxon>
        <taxon>Gammaproteobacteria</taxon>
        <taxon>Alteromonadales</taxon>
        <taxon>Alteromonadaceae</taxon>
        <taxon>Hydrocarboniclastica</taxon>
    </lineage>
</organism>
<dbReference type="AlphaFoldDB" id="A0A4P7XCZ5"/>
<keyword evidence="3" id="KW-1185">Reference proteome</keyword>
<reference evidence="2 3" key="1">
    <citation type="submission" date="2018-07" db="EMBL/GenBank/DDBJ databases">
        <title>Marsedoiliclastica nanhaica gen. nov. sp. nov., a novel marine hydrocarbonoclastic bacterium isolated from an in-situ enriched hydrocarbon-degrading consortium in deep-sea sediment.</title>
        <authorList>
            <person name="Dong C."/>
            <person name="Ma T."/>
            <person name="Liu R."/>
            <person name="Shao Z."/>
        </authorList>
    </citation>
    <scope>NUCLEOTIDE SEQUENCE [LARGE SCALE GENOMIC DNA]</scope>
    <source>
        <strain evidence="3">soil36-7</strain>
    </source>
</reference>
<dbReference type="OrthoDB" id="9801841at2"/>
<protein>
    <submittedName>
        <fullName evidence="2">Serine/threonine-protein phosphatase</fullName>
    </submittedName>
</protein>
<dbReference type="InterPro" id="IPR001932">
    <property type="entry name" value="PPM-type_phosphatase-like_dom"/>
</dbReference>
<name>A0A4P7XCZ5_9ALTE</name>
<dbReference type="SUPFAM" id="SSF81606">
    <property type="entry name" value="PP2C-like"/>
    <property type="match status" value="1"/>
</dbReference>
<dbReference type="Gene3D" id="3.60.40.10">
    <property type="entry name" value="PPM-type phosphatase domain"/>
    <property type="match status" value="1"/>
</dbReference>
<dbReference type="GO" id="GO:0004722">
    <property type="term" value="F:protein serine/threonine phosphatase activity"/>
    <property type="evidence" value="ECO:0007669"/>
    <property type="project" value="InterPro"/>
</dbReference>
<dbReference type="CDD" id="cd00143">
    <property type="entry name" value="PP2Cc"/>
    <property type="match status" value="1"/>
</dbReference>
<gene>
    <name evidence="2" type="ORF">soil367_01470</name>
</gene>
<dbReference type="InterPro" id="IPR015655">
    <property type="entry name" value="PP2C"/>
</dbReference>
<dbReference type="PROSITE" id="PS51746">
    <property type="entry name" value="PPM_2"/>
    <property type="match status" value="1"/>
</dbReference>
<evidence type="ECO:0000313" key="2">
    <source>
        <dbReference type="EMBL" id="QCF24729.1"/>
    </source>
</evidence>
<dbReference type="RefSeq" id="WP_136546223.1">
    <property type="nucleotide sequence ID" value="NZ_CP031093.1"/>
</dbReference>
<evidence type="ECO:0000259" key="1">
    <source>
        <dbReference type="PROSITE" id="PS51746"/>
    </source>
</evidence>
<dbReference type="EMBL" id="CP031093">
    <property type="protein sequence ID" value="QCF24729.1"/>
    <property type="molecule type" value="Genomic_DNA"/>
</dbReference>
<dbReference type="PANTHER" id="PTHR13832">
    <property type="entry name" value="PROTEIN PHOSPHATASE 2C"/>
    <property type="match status" value="1"/>
</dbReference>
<dbReference type="KEGG" id="hmi:soil367_01470"/>
<accession>A0A4P7XCZ5</accession>
<dbReference type="PANTHER" id="PTHR13832:SF827">
    <property type="entry name" value="PROTEIN PHOSPHATASE 1L"/>
    <property type="match status" value="1"/>
</dbReference>
<feature type="domain" description="PPM-type phosphatase" evidence="1">
    <location>
        <begin position="7"/>
        <end position="238"/>
    </location>
</feature>
<evidence type="ECO:0000313" key="3">
    <source>
        <dbReference type="Proteomes" id="UP000298049"/>
    </source>
</evidence>
<dbReference type="Pfam" id="PF13672">
    <property type="entry name" value="PP2C_2"/>
    <property type="match status" value="1"/>
</dbReference>
<proteinExistence type="predicted"/>